<reference evidence="2" key="1">
    <citation type="submission" date="2023-06" db="EMBL/GenBank/DDBJ databases">
        <title>Genome-scale phylogeny and comparative genomics of the fungal order Sordariales.</title>
        <authorList>
            <consortium name="Lawrence Berkeley National Laboratory"/>
            <person name="Hensen N."/>
            <person name="Bonometti L."/>
            <person name="Westerberg I."/>
            <person name="Brannstrom I.O."/>
            <person name="Guillou S."/>
            <person name="Cros-Aarteil S."/>
            <person name="Calhoun S."/>
            <person name="Haridas S."/>
            <person name="Kuo A."/>
            <person name="Mondo S."/>
            <person name="Pangilinan J."/>
            <person name="Riley R."/>
            <person name="LaButti K."/>
            <person name="Andreopoulos B."/>
            <person name="Lipzen A."/>
            <person name="Chen C."/>
            <person name="Yanf M."/>
            <person name="Daum C."/>
            <person name="Ng V."/>
            <person name="Clum A."/>
            <person name="Steindorff A."/>
            <person name="Ohm R."/>
            <person name="Martin F."/>
            <person name="Silar P."/>
            <person name="Natvig D."/>
            <person name="Lalanne C."/>
            <person name="Gautier V."/>
            <person name="Ament-velasquez S.L."/>
            <person name="Kruys A."/>
            <person name="Hutchinson M.I."/>
            <person name="Powell A.J."/>
            <person name="Barry K."/>
            <person name="Miller A.N."/>
            <person name="Grigoriev I.V."/>
            <person name="Debuchy R."/>
            <person name="Gladieux P."/>
            <person name="Thoren M.H."/>
            <person name="Johannesson H."/>
        </authorList>
    </citation>
    <scope>NUCLEOTIDE SEQUENCE</scope>
    <source>
        <strain evidence="2">SMH3187-1</strain>
    </source>
</reference>
<dbReference type="EMBL" id="JAUKUD010000001">
    <property type="protein sequence ID" value="KAK0755043.1"/>
    <property type="molecule type" value="Genomic_DNA"/>
</dbReference>
<feature type="compositionally biased region" description="Basic and acidic residues" evidence="1">
    <location>
        <begin position="1"/>
        <end position="18"/>
    </location>
</feature>
<comment type="caution">
    <text evidence="2">The sequence shown here is derived from an EMBL/GenBank/DDBJ whole genome shotgun (WGS) entry which is preliminary data.</text>
</comment>
<feature type="compositionally biased region" description="Low complexity" evidence="1">
    <location>
        <begin position="176"/>
        <end position="187"/>
    </location>
</feature>
<accession>A0AA40FC26</accession>
<dbReference type="Proteomes" id="UP001172155">
    <property type="component" value="Unassembled WGS sequence"/>
</dbReference>
<feature type="region of interest" description="Disordered" evidence="1">
    <location>
        <begin position="1"/>
        <end position="20"/>
    </location>
</feature>
<dbReference type="AlphaFoldDB" id="A0AA40FC26"/>
<sequence>MLRNRADGREASENENGGRRRMVAAGLSTMNGRHGGTYPSCPLSLGLVSGRAAWAACPLRLIQEHSDGFLFRQKPEQEKKEDGYCAFLRPLGQWEWELAGKDLRRVRVVEQASRDDEAQTRVEEREKAPVGVDVAGTEQPSQINRDMRGYTTKRGASWRHSRVPSGGIEAKATVIPSRHGPRSPSRSALVPSRDTSQWMGGTGGTVFEAGSLSVAVEVTRPVRCTHALEV</sequence>
<organism evidence="2 3">
    <name type="scientific">Schizothecium vesticola</name>
    <dbReference type="NCBI Taxonomy" id="314040"/>
    <lineage>
        <taxon>Eukaryota</taxon>
        <taxon>Fungi</taxon>
        <taxon>Dikarya</taxon>
        <taxon>Ascomycota</taxon>
        <taxon>Pezizomycotina</taxon>
        <taxon>Sordariomycetes</taxon>
        <taxon>Sordariomycetidae</taxon>
        <taxon>Sordariales</taxon>
        <taxon>Schizotheciaceae</taxon>
        <taxon>Schizothecium</taxon>
    </lineage>
</organism>
<evidence type="ECO:0000313" key="3">
    <source>
        <dbReference type="Proteomes" id="UP001172155"/>
    </source>
</evidence>
<gene>
    <name evidence="2" type="ORF">B0T18DRAFT_386825</name>
</gene>
<protein>
    <submittedName>
        <fullName evidence="2">Uncharacterized protein</fullName>
    </submittedName>
</protein>
<feature type="region of interest" description="Disordered" evidence="1">
    <location>
        <begin position="174"/>
        <end position="197"/>
    </location>
</feature>
<proteinExistence type="predicted"/>
<name>A0AA40FC26_9PEZI</name>
<keyword evidence="3" id="KW-1185">Reference proteome</keyword>
<evidence type="ECO:0000256" key="1">
    <source>
        <dbReference type="SAM" id="MobiDB-lite"/>
    </source>
</evidence>
<evidence type="ECO:0000313" key="2">
    <source>
        <dbReference type="EMBL" id="KAK0755043.1"/>
    </source>
</evidence>